<comment type="caution">
    <text evidence="2">The sequence shown here is derived from an EMBL/GenBank/DDBJ whole genome shotgun (WGS) entry which is preliminary data.</text>
</comment>
<gene>
    <name evidence="2" type="ORF">PMAYCL1PPCAC_27242</name>
</gene>
<feature type="non-terminal residue" evidence="2">
    <location>
        <position position="1"/>
    </location>
</feature>
<evidence type="ECO:0000256" key="1">
    <source>
        <dbReference type="SAM" id="MobiDB-lite"/>
    </source>
</evidence>
<proteinExistence type="predicted"/>
<sequence>QLVQRVPAVWVEECQSNRGRARHRHRQRYADGLGEVDEYRMRNEVVRWRKEGPGSLPVQRRGQHTQPERVPA</sequence>
<reference evidence="3" key="1">
    <citation type="submission" date="2022-10" db="EMBL/GenBank/DDBJ databases">
        <title>Genome assembly of Pristionchus species.</title>
        <authorList>
            <person name="Yoshida K."/>
            <person name="Sommer R.J."/>
        </authorList>
    </citation>
    <scope>NUCLEOTIDE SEQUENCE [LARGE SCALE GENOMIC DNA]</scope>
    <source>
        <strain evidence="3">RS5460</strain>
    </source>
</reference>
<feature type="region of interest" description="Disordered" evidence="1">
    <location>
        <begin position="50"/>
        <end position="72"/>
    </location>
</feature>
<keyword evidence="3" id="KW-1185">Reference proteome</keyword>
<name>A0AAN5D6P2_9BILA</name>
<dbReference type="Proteomes" id="UP001328107">
    <property type="component" value="Unassembled WGS sequence"/>
</dbReference>
<organism evidence="2 3">
    <name type="scientific">Pristionchus mayeri</name>
    <dbReference type="NCBI Taxonomy" id="1317129"/>
    <lineage>
        <taxon>Eukaryota</taxon>
        <taxon>Metazoa</taxon>
        <taxon>Ecdysozoa</taxon>
        <taxon>Nematoda</taxon>
        <taxon>Chromadorea</taxon>
        <taxon>Rhabditida</taxon>
        <taxon>Rhabditina</taxon>
        <taxon>Diplogasteromorpha</taxon>
        <taxon>Diplogasteroidea</taxon>
        <taxon>Neodiplogasteridae</taxon>
        <taxon>Pristionchus</taxon>
    </lineage>
</organism>
<feature type="non-terminal residue" evidence="2">
    <location>
        <position position="72"/>
    </location>
</feature>
<evidence type="ECO:0000313" key="2">
    <source>
        <dbReference type="EMBL" id="GMR57047.1"/>
    </source>
</evidence>
<protein>
    <submittedName>
        <fullName evidence="2">Uncharacterized protein</fullName>
    </submittedName>
</protein>
<evidence type="ECO:0000313" key="3">
    <source>
        <dbReference type="Proteomes" id="UP001328107"/>
    </source>
</evidence>
<dbReference type="EMBL" id="BTRK01000006">
    <property type="protein sequence ID" value="GMR57047.1"/>
    <property type="molecule type" value="Genomic_DNA"/>
</dbReference>
<accession>A0AAN5D6P2</accession>
<dbReference type="AlphaFoldDB" id="A0AAN5D6P2"/>